<reference evidence="4 5" key="1">
    <citation type="submission" date="2017-05" db="EMBL/GenBank/DDBJ databases">
        <title>Functional genome analysis of Paenibacillus pasadenensis strain R16: insights on endophytic life style and antifungal activity.</title>
        <authorList>
            <person name="Passera A."/>
            <person name="Marcolungo L."/>
            <person name="Casati P."/>
            <person name="Brasca M."/>
            <person name="Quaglino F."/>
            <person name="Delledonne M."/>
        </authorList>
    </citation>
    <scope>NUCLEOTIDE SEQUENCE [LARGE SCALE GENOMIC DNA]</scope>
    <source>
        <strain evidence="4 5">R16</strain>
    </source>
</reference>
<dbReference type="PANTHER" id="PTHR30055">
    <property type="entry name" value="HTH-TYPE TRANSCRIPTIONAL REGULATOR RUTR"/>
    <property type="match status" value="1"/>
</dbReference>
<dbReference type="PANTHER" id="PTHR30055:SF226">
    <property type="entry name" value="HTH-TYPE TRANSCRIPTIONAL REGULATOR PKSA"/>
    <property type="match status" value="1"/>
</dbReference>
<name>A0A2N5ND35_9BACL</name>
<sequence length="203" mass="22174">METERRRQLMACALQRFARHGYHAAKISDIVADAGVAQGTFYWHFKSKEAVALEIVAEGRRQLTEVIAQGYRRSGGTVPDMVRASEQLFADLYRFAEGNREWMELLLGGLQGSEMVSAAIAETRLSLEQAFVANIERAVELGMLPGDIDAALRAAMLMSLVEGLIGRWLLSPRLPGSGVAGRTAEQLAAETARFEFYGLPGGA</sequence>
<organism evidence="4 5">
    <name type="scientific">Paenibacillus pasadenensis</name>
    <dbReference type="NCBI Taxonomy" id="217090"/>
    <lineage>
        <taxon>Bacteria</taxon>
        <taxon>Bacillati</taxon>
        <taxon>Bacillota</taxon>
        <taxon>Bacilli</taxon>
        <taxon>Bacillales</taxon>
        <taxon>Paenibacillaceae</taxon>
        <taxon>Paenibacillus</taxon>
    </lineage>
</organism>
<dbReference type="GO" id="GO:0003700">
    <property type="term" value="F:DNA-binding transcription factor activity"/>
    <property type="evidence" value="ECO:0007669"/>
    <property type="project" value="TreeGrafter"/>
</dbReference>
<dbReference type="InterPro" id="IPR001647">
    <property type="entry name" value="HTH_TetR"/>
</dbReference>
<dbReference type="Gene3D" id="1.10.357.10">
    <property type="entry name" value="Tetracycline Repressor, domain 2"/>
    <property type="match status" value="1"/>
</dbReference>
<feature type="domain" description="HTH tetR-type" evidence="3">
    <location>
        <begin position="3"/>
        <end position="63"/>
    </location>
</feature>
<gene>
    <name evidence="4" type="ORF">B8V81_0398</name>
</gene>
<dbReference type="InterPro" id="IPR009057">
    <property type="entry name" value="Homeodomain-like_sf"/>
</dbReference>
<dbReference type="InterPro" id="IPR036271">
    <property type="entry name" value="Tet_transcr_reg_TetR-rel_C_sf"/>
</dbReference>
<dbReference type="Pfam" id="PF00440">
    <property type="entry name" value="TetR_N"/>
    <property type="match status" value="1"/>
</dbReference>
<dbReference type="InterPro" id="IPR050109">
    <property type="entry name" value="HTH-type_TetR-like_transc_reg"/>
</dbReference>
<evidence type="ECO:0000313" key="5">
    <source>
        <dbReference type="Proteomes" id="UP000234789"/>
    </source>
</evidence>
<dbReference type="SUPFAM" id="SSF48498">
    <property type="entry name" value="Tetracyclin repressor-like, C-terminal domain"/>
    <property type="match status" value="1"/>
</dbReference>
<comment type="caution">
    <text evidence="4">The sequence shown here is derived from an EMBL/GenBank/DDBJ whole genome shotgun (WGS) entry which is preliminary data.</text>
</comment>
<feature type="DNA-binding region" description="H-T-H motif" evidence="2">
    <location>
        <begin position="26"/>
        <end position="45"/>
    </location>
</feature>
<evidence type="ECO:0000259" key="3">
    <source>
        <dbReference type="PROSITE" id="PS50977"/>
    </source>
</evidence>
<dbReference type="Proteomes" id="UP000234789">
    <property type="component" value="Unassembled WGS sequence"/>
</dbReference>
<protein>
    <submittedName>
        <fullName evidence="4">Putative AcrAB operon repressor</fullName>
    </submittedName>
</protein>
<proteinExistence type="predicted"/>
<keyword evidence="5" id="KW-1185">Reference proteome</keyword>
<dbReference type="GO" id="GO:0000976">
    <property type="term" value="F:transcription cis-regulatory region binding"/>
    <property type="evidence" value="ECO:0007669"/>
    <property type="project" value="TreeGrafter"/>
</dbReference>
<evidence type="ECO:0000256" key="1">
    <source>
        <dbReference type="ARBA" id="ARBA00023125"/>
    </source>
</evidence>
<dbReference type="PROSITE" id="PS50977">
    <property type="entry name" value="HTH_TETR_2"/>
    <property type="match status" value="1"/>
</dbReference>
<dbReference type="PRINTS" id="PR00455">
    <property type="entry name" value="HTHTETR"/>
</dbReference>
<accession>A0A2N5ND35</accession>
<evidence type="ECO:0000256" key="2">
    <source>
        <dbReference type="PROSITE-ProRule" id="PRU00335"/>
    </source>
</evidence>
<keyword evidence="1 2" id="KW-0238">DNA-binding</keyword>
<dbReference type="SUPFAM" id="SSF46689">
    <property type="entry name" value="Homeodomain-like"/>
    <property type="match status" value="1"/>
</dbReference>
<dbReference type="AlphaFoldDB" id="A0A2N5ND35"/>
<dbReference type="EMBL" id="NFEZ01000001">
    <property type="protein sequence ID" value="PLT48266.1"/>
    <property type="molecule type" value="Genomic_DNA"/>
</dbReference>
<evidence type="ECO:0000313" key="4">
    <source>
        <dbReference type="EMBL" id="PLT48266.1"/>
    </source>
</evidence>